<comment type="caution">
    <text evidence="2">The sequence shown here is derived from an EMBL/GenBank/DDBJ whole genome shotgun (WGS) entry which is preliminary data.</text>
</comment>
<feature type="transmembrane region" description="Helical" evidence="1">
    <location>
        <begin position="73"/>
        <end position="94"/>
    </location>
</feature>
<organism evidence="2 3">
    <name type="scientific">Linnemannia exigua</name>
    <dbReference type="NCBI Taxonomy" id="604196"/>
    <lineage>
        <taxon>Eukaryota</taxon>
        <taxon>Fungi</taxon>
        <taxon>Fungi incertae sedis</taxon>
        <taxon>Mucoromycota</taxon>
        <taxon>Mortierellomycotina</taxon>
        <taxon>Mortierellomycetes</taxon>
        <taxon>Mortierellales</taxon>
        <taxon>Mortierellaceae</taxon>
        <taxon>Linnemannia</taxon>
    </lineage>
</organism>
<feature type="non-terminal residue" evidence="2">
    <location>
        <position position="105"/>
    </location>
</feature>
<gene>
    <name evidence="2" type="ORF">BGZ95_003081</name>
</gene>
<reference evidence="2" key="1">
    <citation type="journal article" date="2020" name="Fungal Divers.">
        <title>Resolving the Mortierellaceae phylogeny through synthesis of multi-gene phylogenetics and phylogenomics.</title>
        <authorList>
            <person name="Vandepol N."/>
            <person name="Liber J."/>
            <person name="Desiro A."/>
            <person name="Na H."/>
            <person name="Kennedy M."/>
            <person name="Barry K."/>
            <person name="Grigoriev I.V."/>
            <person name="Miller A.N."/>
            <person name="O'Donnell K."/>
            <person name="Stajich J.E."/>
            <person name="Bonito G."/>
        </authorList>
    </citation>
    <scope>NUCLEOTIDE SEQUENCE</scope>
    <source>
        <strain evidence="2">NRRL 28262</strain>
    </source>
</reference>
<name>A0AAD4D6F1_9FUNG</name>
<protein>
    <submittedName>
        <fullName evidence="2">Uncharacterized protein</fullName>
    </submittedName>
</protein>
<dbReference type="EMBL" id="JAAAIL010001688">
    <property type="protein sequence ID" value="KAG0266205.1"/>
    <property type="molecule type" value="Genomic_DNA"/>
</dbReference>
<sequence length="105" mass="11560">MMHIVVQDGQYDIFISFSNVVVFLAILPLANFLYKSYIYLHHPAISSSSTTTMESTLNCDGARSMDLVGADAIAMDLFFSICALGVTTFAQILVPTFPSTSMLYF</sequence>
<evidence type="ECO:0000313" key="2">
    <source>
        <dbReference type="EMBL" id="KAG0266205.1"/>
    </source>
</evidence>
<keyword evidence="1" id="KW-0812">Transmembrane</keyword>
<dbReference type="AlphaFoldDB" id="A0AAD4D6F1"/>
<accession>A0AAD4D6F1</accession>
<keyword evidence="3" id="KW-1185">Reference proteome</keyword>
<feature type="transmembrane region" description="Helical" evidence="1">
    <location>
        <begin position="13"/>
        <end position="34"/>
    </location>
</feature>
<proteinExistence type="predicted"/>
<evidence type="ECO:0000256" key="1">
    <source>
        <dbReference type="SAM" id="Phobius"/>
    </source>
</evidence>
<keyword evidence="1" id="KW-1133">Transmembrane helix</keyword>
<dbReference type="Proteomes" id="UP001194580">
    <property type="component" value="Unassembled WGS sequence"/>
</dbReference>
<evidence type="ECO:0000313" key="3">
    <source>
        <dbReference type="Proteomes" id="UP001194580"/>
    </source>
</evidence>
<keyword evidence="1" id="KW-0472">Membrane</keyword>